<organism evidence="8 9">
    <name type="scientific">Neobacillus niacini</name>
    <dbReference type="NCBI Taxonomy" id="86668"/>
    <lineage>
        <taxon>Bacteria</taxon>
        <taxon>Bacillati</taxon>
        <taxon>Bacillota</taxon>
        <taxon>Bacilli</taxon>
        <taxon>Bacillales</taxon>
        <taxon>Bacillaceae</taxon>
        <taxon>Neobacillus</taxon>
    </lineage>
</organism>
<dbReference type="Gene3D" id="3.40.630.190">
    <property type="entry name" value="LCP protein"/>
    <property type="match status" value="1"/>
</dbReference>
<keyword evidence="4 6" id="KW-1133">Transmembrane helix</keyword>
<feature type="region of interest" description="Disordered" evidence="5">
    <location>
        <begin position="325"/>
        <end position="350"/>
    </location>
</feature>
<protein>
    <submittedName>
        <fullName evidence="8">LCP family protein required for cell wall assembly</fullName>
    </submittedName>
</protein>
<evidence type="ECO:0000256" key="6">
    <source>
        <dbReference type="SAM" id="Phobius"/>
    </source>
</evidence>
<dbReference type="PANTHER" id="PTHR33392">
    <property type="entry name" value="POLYISOPRENYL-TEICHOIC ACID--PEPTIDOGLYCAN TEICHOIC ACID TRANSFERASE TAGU"/>
    <property type="match status" value="1"/>
</dbReference>
<evidence type="ECO:0000256" key="5">
    <source>
        <dbReference type="SAM" id="MobiDB-lite"/>
    </source>
</evidence>
<dbReference type="Pfam" id="PF03816">
    <property type="entry name" value="LytR_cpsA_psr"/>
    <property type="match status" value="1"/>
</dbReference>
<comment type="similarity">
    <text evidence="1">Belongs to the LytR/CpsA/Psr (LCP) family.</text>
</comment>
<dbReference type="PANTHER" id="PTHR33392:SF3">
    <property type="entry name" value="POLYISOPRENYL-TEICHOIC ACID--PEPTIDOGLYCAN TEICHOIC ACID TRANSFERASE TAGT"/>
    <property type="match status" value="1"/>
</dbReference>
<sequence>MSQEIRTIRKQNKRKKRKKRILTWILVPLVVIALSTVAYGSFLYKKAESVVNNSYKPLESVTQKREEKVDPIMDNVSLLLIGVDDSETRKFGTGTRSDALMVVTFNKDQNSVKLVSIPRDSYVKIPGKKNKTRINAAHAIGGTELAVETVQEMLEIPIDYYVKMNFNAFIDVVDAIDGIKVEVPYLITEQDSKDQADAITLQPGLQTLNGEETLALARTRHQDSDIYRGLRQQEILKAIIKKGTSINSLPKLSGIINAVGSNMETNLTFNNMKSFINYVINDKSLNFETLALEGSDSTINEAYYYQLDPQSLADVQTQLQTHLSGTTSDLTASETESGLVNTDSIETGTE</sequence>
<reference evidence="9" key="1">
    <citation type="submission" date="2020-07" db="EMBL/GenBank/DDBJ databases">
        <authorList>
            <person name="Partida-Martinez L."/>
            <person name="Huntemann M."/>
            <person name="Clum A."/>
            <person name="Wang J."/>
            <person name="Palaniappan K."/>
            <person name="Ritter S."/>
            <person name="Chen I.-M."/>
            <person name="Stamatis D."/>
            <person name="Reddy T."/>
            <person name="O'Malley R."/>
            <person name="Daum C."/>
            <person name="Shapiro N."/>
            <person name="Ivanova N."/>
            <person name="Kyrpides N."/>
            <person name="Woyke T."/>
        </authorList>
    </citation>
    <scope>NUCLEOTIDE SEQUENCE [LARGE SCALE GENOMIC DNA]</scope>
    <source>
        <strain evidence="9">AT2.8</strain>
    </source>
</reference>
<evidence type="ECO:0000256" key="2">
    <source>
        <dbReference type="ARBA" id="ARBA00022692"/>
    </source>
</evidence>
<proteinExistence type="inferred from homology"/>
<dbReference type="GO" id="GO:0071555">
    <property type="term" value="P:cell wall organization"/>
    <property type="evidence" value="ECO:0007669"/>
    <property type="project" value="UniProtKB-KW"/>
</dbReference>
<name>A0A852T847_9BACI</name>
<keyword evidence="6" id="KW-0472">Membrane</keyword>
<dbReference type="Proteomes" id="UP000548423">
    <property type="component" value="Unassembled WGS sequence"/>
</dbReference>
<keyword evidence="3" id="KW-0735">Signal-anchor</keyword>
<evidence type="ECO:0000313" key="8">
    <source>
        <dbReference type="EMBL" id="NYE03634.1"/>
    </source>
</evidence>
<dbReference type="InterPro" id="IPR004474">
    <property type="entry name" value="LytR_CpsA_psr"/>
</dbReference>
<dbReference type="InterPro" id="IPR050922">
    <property type="entry name" value="LytR/CpsA/Psr_CW_biosynth"/>
</dbReference>
<dbReference type="EMBL" id="JACCBX010000001">
    <property type="protein sequence ID" value="NYE03634.1"/>
    <property type="molecule type" value="Genomic_DNA"/>
</dbReference>
<feature type="domain" description="Cell envelope-related transcriptional attenuator" evidence="7">
    <location>
        <begin position="96"/>
        <end position="242"/>
    </location>
</feature>
<gene>
    <name evidence="8" type="ORF">F4694_000353</name>
</gene>
<keyword evidence="2 6" id="KW-0812">Transmembrane</keyword>
<evidence type="ECO:0000313" key="9">
    <source>
        <dbReference type="Proteomes" id="UP000548423"/>
    </source>
</evidence>
<dbReference type="NCBIfam" id="TIGR00350">
    <property type="entry name" value="lytR_cpsA_psr"/>
    <property type="match status" value="1"/>
</dbReference>
<evidence type="ECO:0000259" key="7">
    <source>
        <dbReference type="Pfam" id="PF03816"/>
    </source>
</evidence>
<feature type="transmembrane region" description="Helical" evidence="6">
    <location>
        <begin position="21"/>
        <end position="44"/>
    </location>
</feature>
<accession>A0A852T847</accession>
<evidence type="ECO:0000256" key="4">
    <source>
        <dbReference type="ARBA" id="ARBA00022989"/>
    </source>
</evidence>
<evidence type="ECO:0000256" key="3">
    <source>
        <dbReference type="ARBA" id="ARBA00022968"/>
    </source>
</evidence>
<dbReference type="AlphaFoldDB" id="A0A852T847"/>
<comment type="caution">
    <text evidence="8">The sequence shown here is derived from an EMBL/GenBank/DDBJ whole genome shotgun (WGS) entry which is preliminary data.</text>
</comment>
<evidence type="ECO:0000256" key="1">
    <source>
        <dbReference type="ARBA" id="ARBA00006068"/>
    </source>
</evidence>
<reference evidence="9" key="2">
    <citation type="submission" date="2020-08" db="EMBL/GenBank/DDBJ databases">
        <title>The Agave Microbiome: Exploring the role of microbial communities in plant adaptations to desert environments.</title>
        <authorList>
            <person name="Partida-Martinez L.P."/>
        </authorList>
    </citation>
    <scope>NUCLEOTIDE SEQUENCE [LARGE SCALE GENOMIC DNA]</scope>
    <source>
        <strain evidence="9">AT2.8</strain>
    </source>
</reference>